<accession>A0ABT0UA77</accession>
<evidence type="ECO:0000313" key="2">
    <source>
        <dbReference type="EMBL" id="MCM2373903.1"/>
    </source>
</evidence>
<dbReference type="Proteomes" id="UP001202961">
    <property type="component" value="Unassembled WGS sequence"/>
</dbReference>
<feature type="transmembrane region" description="Helical" evidence="1">
    <location>
        <begin position="119"/>
        <end position="139"/>
    </location>
</feature>
<evidence type="ECO:0000313" key="3">
    <source>
        <dbReference type="Proteomes" id="UP001202961"/>
    </source>
</evidence>
<keyword evidence="1" id="KW-1133">Transmembrane helix</keyword>
<keyword evidence="1" id="KW-0472">Membrane</keyword>
<name>A0ABT0UA77_9BACT</name>
<dbReference type="RefSeq" id="WP_250931781.1">
    <property type="nucleotide sequence ID" value="NZ_JAMQBK010000073.1"/>
</dbReference>
<gene>
    <name evidence="2" type="ORF">NB063_25080</name>
</gene>
<evidence type="ECO:0000256" key="1">
    <source>
        <dbReference type="SAM" id="Phobius"/>
    </source>
</evidence>
<feature type="transmembrane region" description="Helical" evidence="1">
    <location>
        <begin position="50"/>
        <end position="71"/>
    </location>
</feature>
<comment type="caution">
    <text evidence="2">The sequence shown here is derived from an EMBL/GenBank/DDBJ whole genome shotgun (WGS) entry which is preliminary data.</text>
</comment>
<feature type="transmembrane region" description="Helical" evidence="1">
    <location>
        <begin position="83"/>
        <end position="107"/>
    </location>
</feature>
<reference evidence="2 3" key="1">
    <citation type="journal article" date="2022" name="Syst. Appl. Microbiol.">
        <title>Rhodopirellula aestuarii sp. nov., a novel member of the genus Rhodopirellula isolated from brackish sediments collected in the Tagus River estuary, Portugal.</title>
        <authorList>
            <person name="Vitorino I.R."/>
            <person name="Klimek D."/>
            <person name="Calusinska M."/>
            <person name="Lobo-da-Cunha A."/>
            <person name="Vasconcelos V."/>
            <person name="Lage O.M."/>
        </authorList>
    </citation>
    <scope>NUCLEOTIDE SEQUENCE [LARGE SCALE GENOMIC DNA]</scope>
    <source>
        <strain evidence="2 3">ICT_H3.1</strain>
    </source>
</reference>
<keyword evidence="1" id="KW-0812">Transmembrane</keyword>
<protein>
    <submittedName>
        <fullName evidence="2">Uncharacterized protein</fullName>
    </submittedName>
</protein>
<dbReference type="EMBL" id="JAMQBK010000073">
    <property type="protein sequence ID" value="MCM2373903.1"/>
    <property type="molecule type" value="Genomic_DNA"/>
</dbReference>
<keyword evidence="3" id="KW-1185">Reference proteome</keyword>
<proteinExistence type="predicted"/>
<sequence>MKSKLMQTSRNPRLGTGRFQWNTGAWFGSIAGGTAWMIVMAGFLVANRQLLVAAVPAGCFVITNMIAFALWTRRELNNPFSGLMAILAVLAFTVPLSYIAVSVWGSQESLAQMNWPSSAIWHVVVLLLVPAMMAWLYVLERHSQNALGDADDAT</sequence>
<organism evidence="2 3">
    <name type="scientific">Aporhodopirellula aestuarii</name>
    <dbReference type="NCBI Taxonomy" id="2950107"/>
    <lineage>
        <taxon>Bacteria</taxon>
        <taxon>Pseudomonadati</taxon>
        <taxon>Planctomycetota</taxon>
        <taxon>Planctomycetia</taxon>
        <taxon>Pirellulales</taxon>
        <taxon>Pirellulaceae</taxon>
        <taxon>Aporhodopirellula</taxon>
    </lineage>
</organism>
<feature type="transmembrane region" description="Helical" evidence="1">
    <location>
        <begin position="21"/>
        <end position="44"/>
    </location>
</feature>